<feature type="compositionally biased region" description="Polar residues" evidence="2">
    <location>
        <begin position="25"/>
        <end position="35"/>
    </location>
</feature>
<feature type="compositionally biased region" description="Polar residues" evidence="2">
    <location>
        <begin position="872"/>
        <end position="882"/>
    </location>
</feature>
<feature type="coiled-coil region" evidence="1">
    <location>
        <begin position="794"/>
        <end position="821"/>
    </location>
</feature>
<feature type="coiled-coil region" evidence="1">
    <location>
        <begin position="647"/>
        <end position="674"/>
    </location>
</feature>
<evidence type="ECO:0000256" key="1">
    <source>
        <dbReference type="SAM" id="Coils"/>
    </source>
</evidence>
<evidence type="ECO:0000313" key="3">
    <source>
        <dbReference type="EMBL" id="KAG5507074.1"/>
    </source>
</evidence>
<feature type="coiled-coil region" evidence="1">
    <location>
        <begin position="594"/>
        <end position="621"/>
    </location>
</feature>
<dbReference type="AlphaFoldDB" id="A0A836I865"/>
<dbReference type="RefSeq" id="XP_067757800.1">
    <property type="nucleotide sequence ID" value="XM_067901774.1"/>
</dbReference>
<keyword evidence="4" id="KW-1185">Reference proteome</keyword>
<keyword evidence="1" id="KW-0175">Coiled coil</keyword>
<feature type="compositionally biased region" description="Basic and acidic residues" evidence="2">
    <location>
        <begin position="205"/>
        <end position="218"/>
    </location>
</feature>
<feature type="region of interest" description="Disordered" evidence="2">
    <location>
        <begin position="1"/>
        <end position="221"/>
    </location>
</feature>
<evidence type="ECO:0000256" key="2">
    <source>
        <dbReference type="SAM" id="MobiDB-lite"/>
    </source>
</evidence>
<dbReference type="Proteomes" id="UP000674318">
    <property type="component" value="Unassembled WGS sequence"/>
</dbReference>
<organism evidence="3 4">
    <name type="scientific">Porcisia hertigi</name>
    <dbReference type="NCBI Taxonomy" id="2761500"/>
    <lineage>
        <taxon>Eukaryota</taxon>
        <taxon>Discoba</taxon>
        <taxon>Euglenozoa</taxon>
        <taxon>Kinetoplastea</taxon>
        <taxon>Metakinetoplastina</taxon>
        <taxon>Trypanosomatida</taxon>
        <taxon>Trypanosomatidae</taxon>
        <taxon>Leishmaniinae</taxon>
        <taxon>Porcisia</taxon>
    </lineage>
</organism>
<feature type="compositionally biased region" description="Polar residues" evidence="2">
    <location>
        <begin position="542"/>
        <end position="560"/>
    </location>
</feature>
<feature type="region of interest" description="Disordered" evidence="2">
    <location>
        <begin position="971"/>
        <end position="990"/>
    </location>
</feature>
<feature type="compositionally biased region" description="Low complexity" evidence="2">
    <location>
        <begin position="98"/>
        <end position="110"/>
    </location>
</feature>
<reference evidence="3 4" key="1">
    <citation type="submission" date="2021-02" db="EMBL/GenBank/DDBJ databases">
        <title>Porcisia hertigi Genome sequencing and assembly.</title>
        <authorList>
            <person name="Almutairi H."/>
            <person name="Gatherer D."/>
        </authorList>
    </citation>
    <scope>NUCLEOTIDE SEQUENCE [LARGE SCALE GENOMIC DNA]</scope>
    <source>
        <strain evidence="3 4">C119</strain>
    </source>
</reference>
<feature type="compositionally biased region" description="Polar residues" evidence="2">
    <location>
        <begin position="327"/>
        <end position="369"/>
    </location>
</feature>
<feature type="region of interest" description="Disordered" evidence="2">
    <location>
        <begin position="931"/>
        <end position="966"/>
    </location>
</feature>
<feature type="compositionally biased region" description="Polar residues" evidence="2">
    <location>
        <begin position="250"/>
        <end position="279"/>
    </location>
</feature>
<feature type="compositionally biased region" description="Basic and acidic residues" evidence="2">
    <location>
        <begin position="56"/>
        <end position="68"/>
    </location>
</feature>
<sequence>MSDHDEVYDDDFEDDEESVMAGKSASASRFTTPPIDSSKLAFPIREKGSGGTVADALEKKWGTQDAQERAGCNFGSSFSSYQSSTADVPLPSTRELCSSSSDSTTPSPQSHCGSRHPTKDTGSTQPAANSAGGHGATITVGGNNAVGPLSSGMGTPTPGRKPNDGMQKITGVATKEAMQMCDPEASATTNTTTTSSSILSNSSSKRSDELRDGEHPPQSDKLAFHSAVAAPASAVACGDVHTIWRKVSTEPHQQPSESRSPRAVSSENSVHRSNYTSLEIFNDHVDAGGYRRTSAEIDAAAAEVDDQDVNEENHHAIGGNAIGKPQRWSSPSSDARSQSLMDNTTPTPPQESVTRPPHSSLSTNFTAPSSPLPDRLSHAGGAVGHDGDTLWRASAAATATTPDDDDDNHNTGHLKTKSQRNSTPRRSPRQPSRSIGPQYTNAKYASVPLIRVRNATTSTTASEVADAPGRDERTALLARLAQLREEIALLDSRIAQRIPSGSVLGGKPHDVRASPLQRHSANAGTGAKRRLIPSKVERRSNSVEAPQRTQGDAEDSSPSVSARLVKLRHENKRLEALYARHSGGAQGMGVQALVLRAEKQLKRAQQQLKEVAAARRALENRDKRAAHTIEAVHRRMPTADELEERQLNDIISSRMGLQRTVEELKENVNHTRAAINMMAAMCSQLDAKVQRKNLSSITRKEYEALCAKHDANEKTIEKHKTAISVYTVAVAQSFRNNVKNTAIDGGATPLRSSSPATSPVRLPSLVGGVRIRESLQQQAVAEYEANKASLVVEQKRLVDRKQELQVLIEDLLRRVRKRNEQIKVNHIAAGLNYIEDESCASHLAPEAASTKVSPCPVSGAREDPSTRAMVPKTSTRNMSPMVSESDAAKKRKRSIREVLTSPVKCPTNPPKTASGAEVGVSKTKNCVAGVGTAARESRRDNASENVSAPPRDGSSPPAQRKNSRRTACAKYRSLGSPPRPSEGPSVKQPGSMVSTALIGEETKDAADLCDSLDVMLNWVDDKETRLIHDMGWQKNSEAAPQTAHLSDLGNVDMTTMENSAGSSDHVCAEKHTLEESRGSEDGGFAGEAGLHEVYDTRESLESSTEIEESICTDPSDGSGRSTPLWLRGD</sequence>
<dbReference type="GeneID" id="94291851"/>
<dbReference type="OrthoDB" id="267458at2759"/>
<proteinExistence type="predicted"/>
<dbReference type="EMBL" id="JAFJZO010000019">
    <property type="protein sequence ID" value="KAG5507074.1"/>
    <property type="molecule type" value="Genomic_DNA"/>
</dbReference>
<feature type="region of interest" description="Disordered" evidence="2">
    <location>
        <begin position="850"/>
        <end position="918"/>
    </location>
</feature>
<name>A0A836I865_9TRYP</name>
<feature type="region of interest" description="Disordered" evidence="2">
    <location>
        <begin position="1096"/>
        <end position="1129"/>
    </location>
</feature>
<comment type="caution">
    <text evidence="3">The sequence shown here is derived from an EMBL/GenBank/DDBJ whole genome shotgun (WGS) entry which is preliminary data.</text>
</comment>
<accession>A0A836I865</accession>
<dbReference type="KEGG" id="phet:94291851"/>
<feature type="compositionally biased region" description="Acidic residues" evidence="2">
    <location>
        <begin position="1"/>
        <end position="18"/>
    </location>
</feature>
<feature type="compositionally biased region" description="Low complexity" evidence="2">
    <location>
        <begin position="185"/>
        <end position="204"/>
    </location>
</feature>
<feature type="compositionally biased region" description="Low complexity" evidence="2">
    <location>
        <begin position="419"/>
        <end position="434"/>
    </location>
</feature>
<protein>
    <submittedName>
        <fullName evidence="3">Uncharacterized protein</fullName>
    </submittedName>
</protein>
<evidence type="ECO:0000313" key="4">
    <source>
        <dbReference type="Proteomes" id="UP000674318"/>
    </source>
</evidence>
<feature type="region of interest" description="Disordered" evidence="2">
    <location>
        <begin position="499"/>
        <end position="561"/>
    </location>
</feature>
<feature type="region of interest" description="Disordered" evidence="2">
    <location>
        <begin position="301"/>
        <end position="442"/>
    </location>
</feature>
<gene>
    <name evidence="3" type="ORF">JKF63_05820</name>
</gene>
<feature type="region of interest" description="Disordered" evidence="2">
    <location>
        <begin position="246"/>
        <end position="283"/>
    </location>
</feature>